<proteinExistence type="predicted"/>
<evidence type="ECO:0000313" key="3">
    <source>
        <dbReference type="Proteomes" id="UP000315683"/>
    </source>
</evidence>
<dbReference type="EMBL" id="MK962626">
    <property type="protein sequence ID" value="QDH83760.1"/>
    <property type="molecule type" value="Genomic_DNA"/>
</dbReference>
<feature type="compositionally biased region" description="Basic and acidic residues" evidence="1">
    <location>
        <begin position="148"/>
        <end position="162"/>
    </location>
</feature>
<evidence type="ECO:0000313" key="2">
    <source>
        <dbReference type="EMBL" id="QDH83760.1"/>
    </source>
</evidence>
<sequence>MATSFAGSGLTIPPFQYQLGGGNGMDFGSLSSYSTQGASMFGGMGGGNLGLQMPGAGGTIAGAAPGIGGGGPLSMLGGAGGAAAGGGILGGLGMNIPTLQLGLGMLSSLGGLYGASQANKLARDSFNFTKDVTNTNLNNQIKSYNTALEDRSRSRAVQEGRSQESAQEYIDRNRLSR</sequence>
<evidence type="ECO:0000256" key="1">
    <source>
        <dbReference type="SAM" id="MobiDB-lite"/>
    </source>
</evidence>
<dbReference type="Proteomes" id="UP000315683">
    <property type="component" value="Segment"/>
</dbReference>
<organism evidence="2 3">
    <name type="scientific">Achromobacter phage vB_AxyP_19-32_Axy04</name>
    <dbReference type="NCBI Taxonomy" id="2591039"/>
    <lineage>
        <taxon>Viruses</taxon>
        <taxon>Duplodnaviria</taxon>
        <taxon>Heunggongvirae</taxon>
        <taxon>Uroviricota</taxon>
        <taxon>Caudoviricetes</taxon>
        <taxon>Schitoviridae</taxon>
        <taxon>Rothmandenesvirinae</taxon>
        <taxon>Dongdastvirus</taxon>
        <taxon>Dongdastvirus Axy04</taxon>
    </lineage>
</organism>
<reference evidence="2 3" key="1">
    <citation type="submission" date="2019-05" db="EMBL/GenBank/DDBJ databases">
        <title>Complete genome sequence of sixteen phages from Abidjan, cote d'Ivoire, isolated on a single strain of Achromobacter xylosoxidans.</title>
        <authorList>
            <person name="Essoh C."/>
            <person name="Vernadet J.-P."/>
            <person name="Vergnaud G."/>
            <person name="Pourcel C."/>
        </authorList>
    </citation>
    <scope>NUCLEOTIDE SEQUENCE [LARGE SCALE GENOMIC DNA]</scope>
</reference>
<name>A0A514CTH9_9CAUD</name>
<feature type="region of interest" description="Disordered" evidence="1">
    <location>
        <begin position="148"/>
        <end position="177"/>
    </location>
</feature>
<keyword evidence="3" id="KW-1185">Reference proteome</keyword>
<protein>
    <submittedName>
        <fullName evidence="2">Uncharacterized protein</fullName>
    </submittedName>
</protein>
<gene>
    <name evidence="2" type="ORF">Axy04_057</name>
</gene>
<accession>A0A514CTH9</accession>